<reference evidence="1" key="1">
    <citation type="journal article" date="2014" name="Int. J. Syst. Evol. Microbiol.">
        <title>Complete genome sequence of Corynebacterium casei LMG S-19264T (=DSM 44701T), isolated from a smear-ripened cheese.</title>
        <authorList>
            <consortium name="US DOE Joint Genome Institute (JGI-PGF)"/>
            <person name="Walter F."/>
            <person name="Albersmeier A."/>
            <person name="Kalinowski J."/>
            <person name="Ruckert C."/>
        </authorList>
    </citation>
    <scope>NUCLEOTIDE SEQUENCE</scope>
    <source>
        <strain evidence="1">JCM 30804</strain>
    </source>
</reference>
<keyword evidence="2" id="KW-1185">Reference proteome</keyword>
<organism evidence="1 2">
    <name type="scientific">Shewanella gelidii</name>
    <dbReference type="NCBI Taxonomy" id="1642821"/>
    <lineage>
        <taxon>Bacteria</taxon>
        <taxon>Pseudomonadati</taxon>
        <taxon>Pseudomonadota</taxon>
        <taxon>Gammaproteobacteria</taxon>
        <taxon>Alteromonadales</taxon>
        <taxon>Shewanellaceae</taxon>
        <taxon>Shewanella</taxon>
    </lineage>
</organism>
<name>A0A917JKL2_9GAMM</name>
<dbReference type="EMBL" id="BMPZ01000001">
    <property type="protein sequence ID" value="GGI69955.1"/>
    <property type="molecule type" value="Genomic_DNA"/>
</dbReference>
<comment type="caution">
    <text evidence="1">The sequence shown here is derived from an EMBL/GenBank/DDBJ whole genome shotgun (WGS) entry which is preliminary data.</text>
</comment>
<dbReference type="AlphaFoldDB" id="A0A917JKL2"/>
<proteinExistence type="predicted"/>
<protein>
    <submittedName>
        <fullName evidence="1">Uncharacterized protein</fullName>
    </submittedName>
</protein>
<evidence type="ECO:0000313" key="1">
    <source>
        <dbReference type="EMBL" id="GGI69955.1"/>
    </source>
</evidence>
<gene>
    <name evidence="1" type="ORF">GCM10009332_03880</name>
</gene>
<dbReference type="Proteomes" id="UP000613743">
    <property type="component" value="Unassembled WGS sequence"/>
</dbReference>
<evidence type="ECO:0000313" key="2">
    <source>
        <dbReference type="Proteomes" id="UP000613743"/>
    </source>
</evidence>
<sequence length="56" mass="6398">MKLNVENTAVQLLSDVQIKGQPTLPFLYFEWLELRTGSAVNTLGFLARQPNMILDY</sequence>
<reference evidence="1" key="2">
    <citation type="submission" date="2020-09" db="EMBL/GenBank/DDBJ databases">
        <authorList>
            <person name="Sun Q."/>
            <person name="Ohkuma M."/>
        </authorList>
    </citation>
    <scope>NUCLEOTIDE SEQUENCE</scope>
    <source>
        <strain evidence="1">JCM 30804</strain>
    </source>
</reference>
<accession>A0A917JKL2</accession>